<dbReference type="PANTHER" id="PTHR11851">
    <property type="entry name" value="METALLOPROTEASE"/>
    <property type="match status" value="1"/>
</dbReference>
<proteinExistence type="predicted"/>
<evidence type="ECO:0000313" key="2">
    <source>
        <dbReference type="EMBL" id="QXH51255.1"/>
    </source>
</evidence>
<organism evidence="2 3">
    <name type="scientific">Pseudomonas fakonensis</name>
    <dbReference type="NCBI Taxonomy" id="2842355"/>
    <lineage>
        <taxon>Bacteria</taxon>
        <taxon>Pseudomonadati</taxon>
        <taxon>Pseudomonadota</taxon>
        <taxon>Gammaproteobacteria</taxon>
        <taxon>Pseudomonadales</taxon>
        <taxon>Pseudomonadaceae</taxon>
        <taxon>Pseudomonas</taxon>
    </lineage>
</organism>
<dbReference type="Proteomes" id="UP001046350">
    <property type="component" value="Chromosome"/>
</dbReference>
<keyword evidence="3" id="KW-1185">Reference proteome</keyword>
<evidence type="ECO:0000313" key="3">
    <source>
        <dbReference type="Proteomes" id="UP001046350"/>
    </source>
</evidence>
<dbReference type="PANTHER" id="PTHR11851:SF224">
    <property type="entry name" value="PROCESSING PROTEASE"/>
    <property type="match status" value="1"/>
</dbReference>
<dbReference type="InterPro" id="IPR007863">
    <property type="entry name" value="Peptidase_M16_C"/>
</dbReference>
<protein>
    <submittedName>
        <fullName evidence="2">Insulinase family protein</fullName>
    </submittedName>
</protein>
<sequence>MNDHTPPPLNLPSRLLSAQGLTLDEPTAIDLEVQSWQTSAGTQVRFVEARGLPMVDLILRFRAGSVQDTRHSGVAALTLYNLDEGSAGLSGHEHAERLERLGAVVDKRVRLDYAQLSLRCLSAPQILEPAVALFSDLVARPDFPVQALERVKGQLLAAQASRSAQAPNRVIGEAYRYLFDGHPYGHPQGSSTEGIAATDTEHLRVFHRMAYAASNLEVVLVGDLSQAHAQAITEQFSLALPQRWTAAQLPPLPVPRAGRVHIEQSGASNTVALALPITVPANAPEYLGLVLACVVLGSGPESRIMQTLRQRHGLTYDVRARLLPLQGGGLFVVQWEVASDQVAASSALVRETLETFIHQGPSDTELRYARQQIAGLLVRNIAQNARLAELLAELGHLGQPDDYLNTYLPRLATINARQVRELSQSNLDLNQCVLVSVGPSVAQIPLTPTSDQ</sequence>
<accession>A0ABX8N615</accession>
<dbReference type="RefSeq" id="WP_217840792.1">
    <property type="nucleotide sequence ID" value="NZ_CP077076.1"/>
</dbReference>
<dbReference type="Pfam" id="PF05193">
    <property type="entry name" value="Peptidase_M16_C"/>
    <property type="match status" value="1"/>
</dbReference>
<gene>
    <name evidence="2" type="ORF">KSS94_25525</name>
</gene>
<evidence type="ECO:0000259" key="1">
    <source>
        <dbReference type="Pfam" id="PF05193"/>
    </source>
</evidence>
<reference evidence="2" key="1">
    <citation type="journal article" date="2021" name="Microorganisms">
        <title>The Ever-Expanding Pseudomonas Genus: Description of 43 New Species and Partition of the Pseudomonas putida Group.</title>
        <authorList>
            <person name="Girard L."/>
            <person name="Lood C."/>
            <person name="Hofte M."/>
            <person name="Vandamme P."/>
            <person name="Rokni-Zadeh H."/>
            <person name="van Noort V."/>
            <person name="Lavigne R."/>
            <person name="De Mot R."/>
        </authorList>
    </citation>
    <scope>NUCLEOTIDE SEQUENCE</scope>
    <source>
        <strain evidence="2">COW40</strain>
    </source>
</reference>
<dbReference type="InterPro" id="IPR050361">
    <property type="entry name" value="MPP/UQCRC_Complex"/>
</dbReference>
<feature type="domain" description="Peptidase M16 C-terminal" evidence="1">
    <location>
        <begin position="201"/>
        <end position="372"/>
    </location>
</feature>
<name>A0ABX8N615_9PSED</name>
<dbReference type="EMBL" id="CP077076">
    <property type="protein sequence ID" value="QXH51255.1"/>
    <property type="molecule type" value="Genomic_DNA"/>
</dbReference>